<reference evidence="2 3" key="1">
    <citation type="submission" date="2017-11" db="EMBL/GenBank/DDBJ databases">
        <title>De novo assembly and phasing of dikaryotic genomes from two isolates of Puccinia coronata f. sp. avenae, the causal agent of oat crown rust.</title>
        <authorList>
            <person name="Miller M.E."/>
            <person name="Zhang Y."/>
            <person name="Omidvar V."/>
            <person name="Sperschneider J."/>
            <person name="Schwessinger B."/>
            <person name="Raley C."/>
            <person name="Palmer J.M."/>
            <person name="Garnica D."/>
            <person name="Upadhyaya N."/>
            <person name="Rathjen J."/>
            <person name="Taylor J.M."/>
            <person name="Park R.F."/>
            <person name="Dodds P.N."/>
            <person name="Hirsch C.D."/>
            <person name="Kianian S.F."/>
            <person name="Figueroa M."/>
        </authorList>
    </citation>
    <scope>NUCLEOTIDE SEQUENCE [LARGE SCALE GENOMIC DNA]</scope>
    <source>
        <strain evidence="2">12SD80</strain>
    </source>
</reference>
<name>A0A2N5U304_9BASI</name>
<organism evidence="2 3">
    <name type="scientific">Puccinia coronata f. sp. avenae</name>
    <dbReference type="NCBI Taxonomy" id="200324"/>
    <lineage>
        <taxon>Eukaryota</taxon>
        <taxon>Fungi</taxon>
        <taxon>Dikarya</taxon>
        <taxon>Basidiomycota</taxon>
        <taxon>Pucciniomycotina</taxon>
        <taxon>Pucciniomycetes</taxon>
        <taxon>Pucciniales</taxon>
        <taxon>Pucciniaceae</taxon>
        <taxon>Puccinia</taxon>
    </lineage>
</organism>
<proteinExistence type="predicted"/>
<evidence type="ECO:0000256" key="1">
    <source>
        <dbReference type="SAM" id="MobiDB-lite"/>
    </source>
</evidence>
<dbReference type="AlphaFoldDB" id="A0A2N5U304"/>
<evidence type="ECO:0000313" key="2">
    <source>
        <dbReference type="EMBL" id="PLW32115.1"/>
    </source>
</evidence>
<feature type="compositionally biased region" description="Basic and acidic residues" evidence="1">
    <location>
        <begin position="1"/>
        <end position="10"/>
    </location>
</feature>
<comment type="caution">
    <text evidence="2">The sequence shown here is derived from an EMBL/GenBank/DDBJ whole genome shotgun (WGS) entry which is preliminary data.</text>
</comment>
<sequence length="60" mass="6553">MAGPVRKYEGDPGIVHAPDVPAPSREQQTHGVAGEEWWTLANKQGTRFGRPPPHQVVIAK</sequence>
<accession>A0A2N5U304</accession>
<protein>
    <submittedName>
        <fullName evidence="2">Uncharacterized protein</fullName>
    </submittedName>
</protein>
<gene>
    <name evidence="2" type="ORF">PCASD_22903</name>
</gene>
<dbReference type="Proteomes" id="UP000235392">
    <property type="component" value="Unassembled WGS sequence"/>
</dbReference>
<feature type="region of interest" description="Disordered" evidence="1">
    <location>
        <begin position="1"/>
        <end position="31"/>
    </location>
</feature>
<evidence type="ECO:0000313" key="3">
    <source>
        <dbReference type="Proteomes" id="UP000235392"/>
    </source>
</evidence>
<dbReference type="EMBL" id="PGCI01000251">
    <property type="protein sequence ID" value="PLW32115.1"/>
    <property type="molecule type" value="Genomic_DNA"/>
</dbReference>